<dbReference type="GO" id="GO:0071038">
    <property type="term" value="P:TRAMP-dependent tRNA surveillance pathway"/>
    <property type="evidence" value="ECO:0007669"/>
    <property type="project" value="TreeGrafter"/>
</dbReference>
<dbReference type="SUPFAM" id="SSF55666">
    <property type="entry name" value="Ribonuclease PH domain 2-like"/>
    <property type="match status" value="1"/>
</dbReference>
<dbReference type="EMBL" id="PPHD01020474">
    <property type="protein sequence ID" value="POI28184.1"/>
    <property type="molecule type" value="Genomic_DNA"/>
</dbReference>
<dbReference type="GO" id="GO:0016075">
    <property type="term" value="P:rRNA catabolic process"/>
    <property type="evidence" value="ECO:0007669"/>
    <property type="project" value="TreeGrafter"/>
</dbReference>
<dbReference type="Pfam" id="PF03725">
    <property type="entry name" value="RNase_PH_C"/>
    <property type="match status" value="1"/>
</dbReference>
<name>A0A2P4SVN7_BAMTH</name>
<dbReference type="PANTHER" id="PTHR11097:SF14">
    <property type="entry name" value="EXOSOME COMPLEX COMPONENT RRP45"/>
    <property type="match status" value="1"/>
</dbReference>
<dbReference type="SUPFAM" id="SSF54211">
    <property type="entry name" value="Ribosomal protein S5 domain 2-like"/>
    <property type="match status" value="1"/>
</dbReference>
<proteinExistence type="inferred from homology"/>
<dbReference type="GO" id="GO:0071028">
    <property type="term" value="P:nuclear mRNA surveillance"/>
    <property type="evidence" value="ECO:0007669"/>
    <property type="project" value="TreeGrafter"/>
</dbReference>
<dbReference type="InterPro" id="IPR020568">
    <property type="entry name" value="Ribosomal_Su5_D2-typ_SF"/>
</dbReference>
<organism evidence="9 10">
    <name type="scientific">Bambusicola thoracicus</name>
    <name type="common">Chinese bamboo-partridge</name>
    <name type="synonym">Perdix thoracica</name>
    <dbReference type="NCBI Taxonomy" id="9083"/>
    <lineage>
        <taxon>Eukaryota</taxon>
        <taxon>Metazoa</taxon>
        <taxon>Chordata</taxon>
        <taxon>Craniata</taxon>
        <taxon>Vertebrata</taxon>
        <taxon>Euteleostomi</taxon>
        <taxon>Archelosauria</taxon>
        <taxon>Archosauria</taxon>
        <taxon>Dinosauria</taxon>
        <taxon>Saurischia</taxon>
        <taxon>Theropoda</taxon>
        <taxon>Coelurosauria</taxon>
        <taxon>Aves</taxon>
        <taxon>Neognathae</taxon>
        <taxon>Galloanserae</taxon>
        <taxon>Galliformes</taxon>
        <taxon>Phasianidae</taxon>
        <taxon>Perdicinae</taxon>
        <taxon>Bambusicola</taxon>
    </lineage>
</organism>
<evidence type="ECO:0000259" key="7">
    <source>
        <dbReference type="Pfam" id="PF01138"/>
    </source>
</evidence>
<dbReference type="InterPro" id="IPR015847">
    <property type="entry name" value="ExoRNase_PH_dom2"/>
</dbReference>
<comment type="caution">
    <text evidence="9">The sequence shown here is derived from an EMBL/GenBank/DDBJ whole genome shotgun (WGS) entry which is preliminary data.</text>
</comment>
<dbReference type="GO" id="GO:0035925">
    <property type="term" value="F:mRNA 3'-UTR AU-rich region binding"/>
    <property type="evidence" value="ECO:0007669"/>
    <property type="project" value="TreeGrafter"/>
</dbReference>
<dbReference type="InterPro" id="IPR001247">
    <property type="entry name" value="ExoRNase_PH_dom1"/>
</dbReference>
<comment type="similarity">
    <text evidence="3">Belongs to the RNase PH family.</text>
</comment>
<sequence>MKETPLSNCERRFLLRAIQERKLLWNRVTHYQAVTHVFPQVWQIRVDLHLLNHDGNIIDAASIAGIVALCHFRRPDVSVQGKEVTVYSPEERDPVPLSIHHMPICVSFAFFQQGTYLLVDPNEREERVMDGLLVIAMNKHREICTIQSSGGIMLLKDQVLRCSKITAVKVAEITELIQKALENDQKLSFAKPILHTPGTAQIGEGIENAWGDLEESEREEAAEEEGESSATAFECQRTETEDTSMMNEAKDDPIVLSDSEEEEVVILEPEEVPKRTR</sequence>
<feature type="domain" description="Exoribonuclease phosphorolytic" evidence="7">
    <location>
        <begin position="38"/>
        <end position="75"/>
    </location>
</feature>
<dbReference type="GO" id="GO:0034475">
    <property type="term" value="P:U4 snRNA 3'-end processing"/>
    <property type="evidence" value="ECO:0007669"/>
    <property type="project" value="TreeGrafter"/>
</dbReference>
<feature type="domain" description="Exoribonuclease phosphorolytic" evidence="8">
    <location>
        <begin position="101"/>
        <end position="165"/>
    </location>
</feature>
<dbReference type="InterPro" id="IPR036345">
    <property type="entry name" value="ExoRNase_PH_dom2_sf"/>
</dbReference>
<evidence type="ECO:0008006" key="11">
    <source>
        <dbReference type="Google" id="ProtNLM"/>
    </source>
</evidence>
<evidence type="ECO:0000313" key="10">
    <source>
        <dbReference type="Proteomes" id="UP000237246"/>
    </source>
</evidence>
<keyword evidence="5" id="KW-0698">rRNA processing</keyword>
<dbReference type="GO" id="GO:0000467">
    <property type="term" value="P:exonucleolytic trimming to generate mature 3'-end of 5.8S rRNA from tricistronic rRNA transcript (SSU-rRNA, 5.8S rRNA, LSU-rRNA)"/>
    <property type="evidence" value="ECO:0007669"/>
    <property type="project" value="TreeGrafter"/>
</dbReference>
<evidence type="ECO:0000256" key="4">
    <source>
        <dbReference type="ARBA" id="ARBA00022490"/>
    </source>
</evidence>
<dbReference type="AlphaFoldDB" id="A0A2P4SVN7"/>
<dbReference type="GO" id="GO:0000177">
    <property type="term" value="C:cytoplasmic exosome (RNase complex)"/>
    <property type="evidence" value="ECO:0007669"/>
    <property type="project" value="TreeGrafter"/>
</dbReference>
<feature type="compositionally biased region" description="Acidic residues" evidence="6">
    <location>
        <begin position="214"/>
        <end position="227"/>
    </location>
</feature>
<dbReference type="GO" id="GO:0034473">
    <property type="term" value="P:U1 snRNA 3'-end processing"/>
    <property type="evidence" value="ECO:0007669"/>
    <property type="project" value="TreeGrafter"/>
</dbReference>
<evidence type="ECO:0000256" key="5">
    <source>
        <dbReference type="ARBA" id="ARBA00022552"/>
    </source>
</evidence>
<feature type="compositionally biased region" description="Acidic residues" evidence="6">
    <location>
        <begin position="258"/>
        <end position="270"/>
    </location>
</feature>
<dbReference type="Proteomes" id="UP000237246">
    <property type="component" value="Unassembled WGS sequence"/>
</dbReference>
<dbReference type="InterPro" id="IPR050590">
    <property type="entry name" value="Exosome_comp_Rrp42_subfam"/>
</dbReference>
<dbReference type="GO" id="GO:0034476">
    <property type="term" value="P:U5 snRNA 3'-end processing"/>
    <property type="evidence" value="ECO:0007669"/>
    <property type="project" value="TreeGrafter"/>
</dbReference>
<dbReference type="GO" id="GO:0071035">
    <property type="term" value="P:nuclear polyadenylation-dependent rRNA catabolic process"/>
    <property type="evidence" value="ECO:0007669"/>
    <property type="project" value="TreeGrafter"/>
</dbReference>
<comment type="subcellular location">
    <subcellularLocation>
        <location evidence="2">Cytoplasm</location>
    </subcellularLocation>
    <subcellularLocation>
        <location evidence="1">Nucleus</location>
    </subcellularLocation>
</comment>
<dbReference type="Gene3D" id="3.30.230.70">
    <property type="entry name" value="GHMP Kinase, N-terminal domain"/>
    <property type="match status" value="1"/>
</dbReference>
<dbReference type="OrthoDB" id="10264038at2759"/>
<feature type="region of interest" description="Disordered" evidence="6">
    <location>
        <begin position="214"/>
        <end position="277"/>
    </location>
</feature>
<evidence type="ECO:0000256" key="2">
    <source>
        <dbReference type="ARBA" id="ARBA00004496"/>
    </source>
</evidence>
<gene>
    <name evidence="9" type="ORF">CIB84_008066</name>
</gene>
<reference evidence="9 10" key="1">
    <citation type="submission" date="2018-01" db="EMBL/GenBank/DDBJ databases">
        <title>Comparison of the Chinese Bamboo Partridge and Red Junglefowl genome sequences highlights the importance of demography in genome evolution.</title>
        <authorList>
            <person name="Tiley G.P."/>
            <person name="Kimball R.T."/>
            <person name="Braun E.L."/>
            <person name="Burleigh J.G."/>
        </authorList>
    </citation>
    <scope>NUCLEOTIDE SEQUENCE [LARGE SCALE GENOMIC DNA]</scope>
    <source>
        <strain evidence="9">RTK389</strain>
        <tissue evidence="9">Blood</tissue>
    </source>
</reference>
<protein>
    <recommendedName>
        <fullName evidence="11">Exosome complex component RRP45</fullName>
    </recommendedName>
</protein>
<evidence type="ECO:0000256" key="1">
    <source>
        <dbReference type="ARBA" id="ARBA00004123"/>
    </source>
</evidence>
<dbReference type="PANTHER" id="PTHR11097">
    <property type="entry name" value="EXOSOME COMPLEX EXONUCLEASE RIBOSOMAL RNA PROCESSING PROTEIN"/>
    <property type="match status" value="1"/>
</dbReference>
<dbReference type="GO" id="GO:0000176">
    <property type="term" value="C:nuclear exosome (RNase complex)"/>
    <property type="evidence" value="ECO:0007669"/>
    <property type="project" value="TreeGrafter"/>
</dbReference>
<evidence type="ECO:0000313" key="9">
    <source>
        <dbReference type="EMBL" id="POI28184.1"/>
    </source>
</evidence>
<evidence type="ECO:0000256" key="3">
    <source>
        <dbReference type="ARBA" id="ARBA00006678"/>
    </source>
</evidence>
<dbReference type="Pfam" id="PF01138">
    <property type="entry name" value="RNase_PH"/>
    <property type="match status" value="1"/>
</dbReference>
<keyword evidence="4" id="KW-0963">Cytoplasm</keyword>
<evidence type="ECO:0000259" key="8">
    <source>
        <dbReference type="Pfam" id="PF03725"/>
    </source>
</evidence>
<dbReference type="InterPro" id="IPR027408">
    <property type="entry name" value="PNPase/RNase_PH_dom_sf"/>
</dbReference>
<evidence type="ECO:0000256" key="6">
    <source>
        <dbReference type="SAM" id="MobiDB-lite"/>
    </source>
</evidence>
<accession>A0A2P4SVN7</accession>
<keyword evidence="10" id="KW-1185">Reference proteome</keyword>